<feature type="chain" id="PRO_5032677712" description="Odorant-binding protein" evidence="1">
    <location>
        <begin position="26"/>
        <end position="176"/>
    </location>
</feature>
<feature type="signal peptide" evidence="1">
    <location>
        <begin position="1"/>
        <end position="25"/>
    </location>
</feature>
<dbReference type="EMBL" id="JACMRX010000001">
    <property type="protein sequence ID" value="KAF7997860.1"/>
    <property type="molecule type" value="Genomic_DNA"/>
</dbReference>
<accession>A0A834Y1Y3</accession>
<sequence length="176" mass="20691">MFYKNRSYLFGIIFFITFLPNIIICDEECMKKVEKVVLERCSGSGSRRKRNSKNYKGDLPVQRLNLDSTEILKILNRTARDNAPHTVIIVSHPLEKKQNNHSRVFEDVFFQDDDKNFDIYLSESDIRTLYETMATRIPRNMDENYIVTYFAEIAAKCCNDIEFCMKQENMVSCPDD</sequence>
<protein>
    <recommendedName>
        <fullName evidence="4">Odorant-binding protein</fullName>
    </recommendedName>
</protein>
<name>A0A834Y1Y3_APHGI</name>
<dbReference type="Proteomes" id="UP000639338">
    <property type="component" value="Unassembled WGS sequence"/>
</dbReference>
<gene>
    <name evidence="2" type="ORF">HCN44_009258</name>
</gene>
<evidence type="ECO:0000313" key="3">
    <source>
        <dbReference type="Proteomes" id="UP000639338"/>
    </source>
</evidence>
<proteinExistence type="predicted"/>
<dbReference type="AlphaFoldDB" id="A0A834Y1Y3"/>
<keyword evidence="3" id="KW-1185">Reference proteome</keyword>
<evidence type="ECO:0000313" key="2">
    <source>
        <dbReference type="EMBL" id="KAF7997860.1"/>
    </source>
</evidence>
<evidence type="ECO:0008006" key="4">
    <source>
        <dbReference type="Google" id="ProtNLM"/>
    </source>
</evidence>
<reference evidence="2 3" key="1">
    <citation type="submission" date="2020-08" db="EMBL/GenBank/DDBJ databases">
        <title>Aphidius gifuensis genome sequencing and assembly.</title>
        <authorList>
            <person name="Du Z."/>
        </authorList>
    </citation>
    <scope>NUCLEOTIDE SEQUENCE [LARGE SCALE GENOMIC DNA]</scope>
    <source>
        <strain evidence="2">YNYX2018</strain>
        <tissue evidence="2">Adults</tissue>
    </source>
</reference>
<comment type="caution">
    <text evidence="2">The sequence shown here is derived from an EMBL/GenBank/DDBJ whole genome shotgun (WGS) entry which is preliminary data.</text>
</comment>
<evidence type="ECO:0000256" key="1">
    <source>
        <dbReference type="SAM" id="SignalP"/>
    </source>
</evidence>
<keyword evidence="1" id="KW-0732">Signal</keyword>
<organism evidence="2 3">
    <name type="scientific">Aphidius gifuensis</name>
    <name type="common">Parasitoid wasp</name>
    <dbReference type="NCBI Taxonomy" id="684658"/>
    <lineage>
        <taxon>Eukaryota</taxon>
        <taxon>Metazoa</taxon>
        <taxon>Ecdysozoa</taxon>
        <taxon>Arthropoda</taxon>
        <taxon>Hexapoda</taxon>
        <taxon>Insecta</taxon>
        <taxon>Pterygota</taxon>
        <taxon>Neoptera</taxon>
        <taxon>Endopterygota</taxon>
        <taxon>Hymenoptera</taxon>
        <taxon>Apocrita</taxon>
        <taxon>Ichneumonoidea</taxon>
        <taxon>Braconidae</taxon>
        <taxon>Aphidiinae</taxon>
        <taxon>Aphidius</taxon>
    </lineage>
</organism>